<evidence type="ECO:0000313" key="7">
    <source>
        <dbReference type="Proteomes" id="UP000433101"/>
    </source>
</evidence>
<dbReference type="EMBL" id="WUMV01000008">
    <property type="protein sequence ID" value="MXN66656.1"/>
    <property type="molecule type" value="Genomic_DNA"/>
</dbReference>
<dbReference type="PROSITE" id="PS50943">
    <property type="entry name" value="HTH_CROC1"/>
    <property type="match status" value="1"/>
</dbReference>
<dbReference type="InterPro" id="IPR010359">
    <property type="entry name" value="IrrE_HExxH"/>
</dbReference>
<reference evidence="6 7" key="1">
    <citation type="submission" date="2019-12" db="EMBL/GenBank/DDBJ databases">
        <authorList>
            <person name="Li M."/>
        </authorList>
    </citation>
    <scope>NUCLEOTIDE SEQUENCE [LARGE SCALE GENOMIC DNA]</scope>
    <source>
        <strain evidence="6 7">GBMRC 2046</strain>
    </source>
</reference>
<dbReference type="InterPro" id="IPR001387">
    <property type="entry name" value="Cro/C1-type_HTH"/>
</dbReference>
<dbReference type="Pfam" id="PF01381">
    <property type="entry name" value="HTH_3"/>
    <property type="match status" value="1"/>
</dbReference>
<dbReference type="PIRSF" id="PIRSF019251">
    <property type="entry name" value="Rv0465c"/>
    <property type="match status" value="1"/>
</dbReference>
<evidence type="ECO:0000313" key="6">
    <source>
        <dbReference type="EMBL" id="MXN66656.1"/>
    </source>
</evidence>
<dbReference type="AlphaFoldDB" id="A0A7X3LWX6"/>
<gene>
    <name evidence="6" type="ORF">GR183_17195</name>
</gene>
<comment type="similarity">
    <text evidence="1">Belongs to the short-chain fatty acyl-CoA assimilation regulator (ScfR) family.</text>
</comment>
<dbReference type="Proteomes" id="UP000433101">
    <property type="component" value="Unassembled WGS sequence"/>
</dbReference>
<organism evidence="6 7">
    <name type="scientific">Stappia sediminis</name>
    <dbReference type="NCBI Taxonomy" id="2692190"/>
    <lineage>
        <taxon>Bacteria</taxon>
        <taxon>Pseudomonadati</taxon>
        <taxon>Pseudomonadota</taxon>
        <taxon>Alphaproteobacteria</taxon>
        <taxon>Hyphomicrobiales</taxon>
        <taxon>Stappiaceae</taxon>
        <taxon>Stappia</taxon>
    </lineage>
</organism>
<evidence type="ECO:0000259" key="5">
    <source>
        <dbReference type="PROSITE" id="PS50943"/>
    </source>
</evidence>
<comment type="caution">
    <text evidence="6">The sequence shown here is derived from an EMBL/GenBank/DDBJ whole genome shotgun (WGS) entry which is preliminary data.</text>
</comment>
<keyword evidence="4" id="KW-0804">Transcription</keyword>
<dbReference type="SMART" id="SM00530">
    <property type="entry name" value="HTH_XRE"/>
    <property type="match status" value="1"/>
</dbReference>
<dbReference type="InterPro" id="IPR050807">
    <property type="entry name" value="TransReg_Diox_bact_type"/>
</dbReference>
<evidence type="ECO:0000256" key="4">
    <source>
        <dbReference type="ARBA" id="ARBA00023163"/>
    </source>
</evidence>
<keyword evidence="3" id="KW-0238">DNA-binding</keyword>
<feature type="domain" description="HTH cro/C1-type" evidence="5">
    <location>
        <begin position="11"/>
        <end position="65"/>
    </location>
</feature>
<protein>
    <submittedName>
        <fullName evidence="6">Helix-turn-helix domain-containing protein</fullName>
    </submittedName>
</protein>
<proteinExistence type="inferred from homology"/>
<dbReference type="RefSeq" id="WP_160776906.1">
    <property type="nucleotide sequence ID" value="NZ_WUMV01000008.1"/>
</dbReference>
<dbReference type="InterPro" id="IPR018653">
    <property type="entry name" value="ScfR_C"/>
</dbReference>
<dbReference type="Gene3D" id="1.10.260.40">
    <property type="entry name" value="lambda repressor-like DNA-binding domains"/>
    <property type="match status" value="1"/>
</dbReference>
<dbReference type="GO" id="GO:0003700">
    <property type="term" value="F:DNA-binding transcription factor activity"/>
    <property type="evidence" value="ECO:0007669"/>
    <property type="project" value="TreeGrafter"/>
</dbReference>
<sequence>MAKKIFAGHVLRKVREGQGLTQMEFAKRLGLSASYVNQLEANQRPLSAAVLLSVGRVFSVDMASFEADDLERIVADLGEALADPMFRGAKPGLQDLKSVATHAPDFAKAFLDLHGAMRRVLEHQASVDDVINAQGTSPRAEARAALPYEEVRDHFHYIDNYVDPLDRAAEKTAADLGLAWSHEKARLIVERLEGLHGVTVAVSDAGDPHGPIMHFDPARRMAIVALSLPQSTRDFLLAGLLARFEAAEIIDDHVARAGFRAQGAEEVCRLALQNHYAGALLLPYQAFLDLARSTRHDLDRMQIVAGASLEQVGHRLSTLQRPGNKGIPFYFLKVDRAGNVIKRHSATRFQFARYGGACPMWNVHEAFEQLPARTLVQIGEMPDGSRYLCLARSTVKPPTSHQTRERRYALGLGCEISYASEIVYADGLAIGEKSEVAKIGINCRICPRDDCLERAFPAVDRKIELDPDARGIVPFTLT</sequence>
<keyword evidence="7" id="KW-1185">Reference proteome</keyword>
<keyword evidence="2" id="KW-0805">Transcription regulation</keyword>
<dbReference type="Pfam" id="PF06114">
    <property type="entry name" value="Peptidase_M78"/>
    <property type="match status" value="1"/>
</dbReference>
<evidence type="ECO:0000256" key="2">
    <source>
        <dbReference type="ARBA" id="ARBA00023015"/>
    </source>
</evidence>
<dbReference type="InterPro" id="IPR026281">
    <property type="entry name" value="HTH_RamB"/>
</dbReference>
<dbReference type="Pfam" id="PF09856">
    <property type="entry name" value="ScfRs"/>
    <property type="match status" value="1"/>
</dbReference>
<dbReference type="GO" id="GO:0003677">
    <property type="term" value="F:DNA binding"/>
    <property type="evidence" value="ECO:0007669"/>
    <property type="project" value="UniProtKB-KW"/>
</dbReference>
<evidence type="ECO:0000256" key="3">
    <source>
        <dbReference type="ARBA" id="ARBA00023125"/>
    </source>
</evidence>
<evidence type="ECO:0000256" key="1">
    <source>
        <dbReference type="ARBA" id="ARBA00007227"/>
    </source>
</evidence>
<dbReference type="SUPFAM" id="SSF47413">
    <property type="entry name" value="lambda repressor-like DNA-binding domains"/>
    <property type="match status" value="1"/>
</dbReference>
<name>A0A7X3LWX6_9HYPH</name>
<dbReference type="PANTHER" id="PTHR46797">
    <property type="entry name" value="HTH-TYPE TRANSCRIPTIONAL REGULATOR"/>
    <property type="match status" value="1"/>
</dbReference>
<accession>A0A7X3LWX6</accession>
<dbReference type="GO" id="GO:0005829">
    <property type="term" value="C:cytosol"/>
    <property type="evidence" value="ECO:0007669"/>
    <property type="project" value="TreeGrafter"/>
</dbReference>
<dbReference type="CDD" id="cd00093">
    <property type="entry name" value="HTH_XRE"/>
    <property type="match status" value="1"/>
</dbReference>
<dbReference type="PANTHER" id="PTHR46797:SF23">
    <property type="entry name" value="HTH-TYPE TRANSCRIPTIONAL REGULATOR SUTR"/>
    <property type="match status" value="1"/>
</dbReference>
<dbReference type="InterPro" id="IPR010982">
    <property type="entry name" value="Lambda_DNA-bd_dom_sf"/>
</dbReference>